<comment type="subcellular location">
    <subcellularLocation>
        <location evidence="1">Cytoplasm</location>
        <location evidence="1">Cytoskeleton</location>
        <location evidence="1">Flagellum axoneme</location>
    </subcellularLocation>
</comment>
<evidence type="ECO:0000256" key="7">
    <source>
        <dbReference type="ARBA" id="ARBA00022871"/>
    </source>
</evidence>
<keyword evidence="7" id="KW-0744">Spermatogenesis</keyword>
<feature type="domain" description="CEP76/DRC7 peptidase-like" evidence="16">
    <location>
        <begin position="309"/>
        <end position="383"/>
    </location>
</feature>
<evidence type="ECO:0000256" key="9">
    <source>
        <dbReference type="ARBA" id="ARBA00023069"/>
    </source>
</evidence>
<reference evidence="19 20" key="1">
    <citation type="submission" date="2019-01" db="EMBL/GenBank/DDBJ databases">
        <authorList>
            <person name="Sayadi A."/>
        </authorList>
    </citation>
    <scope>NUCLEOTIDE SEQUENCE [LARGE SCALE GENOMIC DNA]</scope>
</reference>
<evidence type="ECO:0000313" key="20">
    <source>
        <dbReference type="Proteomes" id="UP000410492"/>
    </source>
</evidence>
<evidence type="ECO:0000256" key="15">
    <source>
        <dbReference type="SAM" id="MobiDB-lite"/>
    </source>
</evidence>
<evidence type="ECO:0000256" key="10">
    <source>
        <dbReference type="ARBA" id="ARBA00023212"/>
    </source>
</evidence>
<evidence type="ECO:0000256" key="11">
    <source>
        <dbReference type="ARBA" id="ARBA00023273"/>
    </source>
</evidence>
<feature type="domain" description="Dynein regulatory complex subunit 7 MORN" evidence="17">
    <location>
        <begin position="438"/>
        <end position="720"/>
    </location>
</feature>
<dbReference type="OrthoDB" id="10262874at2759"/>
<dbReference type="Proteomes" id="UP000410492">
    <property type="component" value="Unassembled WGS sequence"/>
</dbReference>
<dbReference type="PANTHER" id="PTHR35249">
    <property type="entry name" value="DYNEIN REGULATORY COMPLEX SUBUNIT 7"/>
    <property type="match status" value="1"/>
</dbReference>
<evidence type="ECO:0000256" key="13">
    <source>
        <dbReference type="ARBA" id="ARBA00031733"/>
    </source>
</evidence>
<dbReference type="InterPro" id="IPR056291">
    <property type="entry name" value="MORN_DRC7"/>
</dbReference>
<sequence>MAEDGETEDHPYLDDYGDFGGYLTGEQDVADEESEKPFSYFDLLDAPRDLPEPVDLTLDHLKDIAYELGLIKLCWPEITDPYFEDRTSFPKSYTANSDKEKVLLLYTENFRRQFSHKFPFRKPLFLACENECDMQKMVCTTIRPTTLPYPELETWEACARCLADLVRYEVFEDYPTLLPHTLYSPHTTILRQSGHSFAMATALCSLLIGVGYDAFVVSGYAINDVTLRIMCRTECPFPEFKEEEEVVEEKSEDEKYKVRPPRDLRSKFLIMMAQKEIDKAKAEEEKANEAERLRILEEEKRPPDDLEGERVHAWVIILDGERKVDQPFFIEPSTGMSHPLDTDLYLGIESVWNHLNYWVNLQDCSEGIGKLEYNLKDVEKWEHILAGEPYAWREYKAKEFGEEEGDVRDMYDEQHLDMPLPWSTKISIPHELLKRRFPDGGKETYFKRTLVQEFAPYTLDDGLVKRITRFSDFYCTDITLIEDYYENRSDKLYMSIYDARTGMVTDYFNPGREDGAIKHVYCKHNDERESERTIFFNNKARFDSLSKIECGGSKLTEHYFDREDKLYFREVTYVTDSKGKMAEKVSGRSPIQKVIQKFNRDESKKADDDIAVQEFELVERVINVKFQYGKNNVTASTRTFIKPPISEMGEGMKFKPELTYGYQADIRAKPPRQLTLYLLFEDQLKAEEKVLTQIRDMEIQISDFLLLRAHEMAFSKLDVSLYNKEQNAENRIAMLEREAELRQHKEKEVEEHIDWLAPYAARLGNPPRFKYNQALEVKYCCLEDFKKLLVTRAQHIQRTFERMGEQLQSLQNWYTANHDNLNPVEEAAYFEDVNDRMFYLKTLEMRLIRHKDLSPLRYRHMEEFLNKHPQLRMLQRNR</sequence>
<evidence type="ECO:0000259" key="16">
    <source>
        <dbReference type="Pfam" id="PF24656"/>
    </source>
</evidence>
<keyword evidence="9" id="KW-0969">Cilium</keyword>
<dbReference type="InterPro" id="IPR056292">
    <property type="entry name" value="DRC7_C"/>
</dbReference>
<organism evidence="19 20">
    <name type="scientific">Callosobruchus maculatus</name>
    <name type="common">Southern cowpea weevil</name>
    <name type="synonym">Pulse bruchid</name>
    <dbReference type="NCBI Taxonomy" id="64391"/>
    <lineage>
        <taxon>Eukaryota</taxon>
        <taxon>Metazoa</taxon>
        <taxon>Ecdysozoa</taxon>
        <taxon>Arthropoda</taxon>
        <taxon>Hexapoda</taxon>
        <taxon>Insecta</taxon>
        <taxon>Pterygota</taxon>
        <taxon>Neoptera</taxon>
        <taxon>Endopterygota</taxon>
        <taxon>Coleoptera</taxon>
        <taxon>Polyphaga</taxon>
        <taxon>Cucujiformia</taxon>
        <taxon>Chrysomeloidea</taxon>
        <taxon>Chrysomelidae</taxon>
        <taxon>Bruchinae</taxon>
        <taxon>Bruchini</taxon>
        <taxon>Callosobruchus</taxon>
    </lineage>
</organism>
<evidence type="ECO:0000256" key="12">
    <source>
        <dbReference type="ARBA" id="ARBA00031627"/>
    </source>
</evidence>
<proteinExistence type="inferred from homology"/>
<keyword evidence="20" id="KW-1185">Reference proteome</keyword>
<feature type="domain" description="Dynein regulatory complex subunit 7 C-terminal" evidence="18">
    <location>
        <begin position="769"/>
        <end position="874"/>
    </location>
</feature>
<dbReference type="InterPro" id="IPR056290">
    <property type="entry name" value="CEPT76/DRC7_peptidase-like_dom"/>
</dbReference>
<keyword evidence="4" id="KW-0963">Cytoplasm</keyword>
<dbReference type="EMBL" id="CAACVG010006536">
    <property type="protein sequence ID" value="VEN40437.1"/>
    <property type="molecule type" value="Genomic_DNA"/>
</dbReference>
<keyword evidence="11" id="KW-0966">Cell projection</keyword>
<dbReference type="AlphaFoldDB" id="A0A653BZT7"/>
<comment type="similarity">
    <text evidence="2">Belongs to the DRC7 family.</text>
</comment>
<evidence type="ECO:0000256" key="2">
    <source>
        <dbReference type="ARBA" id="ARBA00010738"/>
    </source>
</evidence>
<evidence type="ECO:0000313" key="19">
    <source>
        <dbReference type="EMBL" id="VEN40437.1"/>
    </source>
</evidence>
<protein>
    <recommendedName>
        <fullName evidence="3">Dynein regulatory complex subunit 7</fullName>
    </recommendedName>
    <alternativeName>
        <fullName evidence="12">Coiled-coil domain-containing protein 135</fullName>
    </alternativeName>
    <alternativeName>
        <fullName evidence="13">Coiled-coil domain-containing protein lobo homolog</fullName>
    </alternativeName>
</protein>
<evidence type="ECO:0000256" key="6">
    <source>
        <dbReference type="ARBA" id="ARBA00022846"/>
    </source>
</evidence>
<gene>
    <name evidence="19" type="ORF">CALMAC_LOCUS4599</name>
</gene>
<dbReference type="Pfam" id="PF24667">
    <property type="entry name" value="MORN_DRC7"/>
    <property type="match status" value="1"/>
</dbReference>
<evidence type="ECO:0000256" key="5">
    <source>
        <dbReference type="ARBA" id="ARBA00022782"/>
    </source>
</evidence>
<dbReference type="Pfam" id="PF24671">
    <property type="entry name" value="DRC7_C"/>
    <property type="match status" value="1"/>
</dbReference>
<evidence type="ECO:0000256" key="14">
    <source>
        <dbReference type="SAM" id="Coils"/>
    </source>
</evidence>
<evidence type="ECO:0000256" key="3">
    <source>
        <dbReference type="ARBA" id="ARBA00021303"/>
    </source>
</evidence>
<keyword evidence="10" id="KW-0206">Cytoskeleton</keyword>
<name>A0A653BZT7_CALMS</name>
<feature type="coiled-coil region" evidence="14">
    <location>
        <begin position="270"/>
        <end position="301"/>
    </location>
</feature>
<dbReference type="InterPro" id="IPR033551">
    <property type="entry name" value="DRC7/lobo"/>
</dbReference>
<feature type="region of interest" description="Disordered" evidence="15">
    <location>
        <begin position="1"/>
        <end position="33"/>
    </location>
</feature>
<evidence type="ECO:0000256" key="4">
    <source>
        <dbReference type="ARBA" id="ARBA00022490"/>
    </source>
</evidence>
<evidence type="ECO:0000259" key="18">
    <source>
        <dbReference type="Pfam" id="PF24671"/>
    </source>
</evidence>
<keyword evidence="8 14" id="KW-0175">Coiled coil</keyword>
<dbReference type="InterPro" id="IPR038765">
    <property type="entry name" value="Papain-like_cys_pep_sf"/>
</dbReference>
<keyword evidence="6" id="KW-0282">Flagellum</keyword>
<dbReference type="GO" id="GO:0005930">
    <property type="term" value="C:axoneme"/>
    <property type="evidence" value="ECO:0007669"/>
    <property type="project" value="UniProtKB-SubCell"/>
</dbReference>
<dbReference type="SUPFAM" id="SSF54001">
    <property type="entry name" value="Cysteine proteinases"/>
    <property type="match status" value="1"/>
</dbReference>
<accession>A0A653BZT7</accession>
<dbReference type="PANTHER" id="PTHR35249:SF2">
    <property type="entry name" value="DYNEIN REGULATORY COMPLEX SUBUNIT 7"/>
    <property type="match status" value="1"/>
</dbReference>
<evidence type="ECO:0000259" key="17">
    <source>
        <dbReference type="Pfam" id="PF24667"/>
    </source>
</evidence>
<dbReference type="GO" id="GO:0030317">
    <property type="term" value="P:flagellated sperm motility"/>
    <property type="evidence" value="ECO:0007669"/>
    <property type="project" value="TreeGrafter"/>
</dbReference>
<evidence type="ECO:0000256" key="8">
    <source>
        <dbReference type="ARBA" id="ARBA00023054"/>
    </source>
</evidence>
<keyword evidence="5" id="KW-0221">Differentiation</keyword>
<dbReference type="GO" id="GO:0031514">
    <property type="term" value="C:motile cilium"/>
    <property type="evidence" value="ECO:0007669"/>
    <property type="project" value="UniProtKB-SubCell"/>
</dbReference>
<dbReference type="Pfam" id="PF24656">
    <property type="entry name" value="CEPT76_peptidase"/>
    <property type="match status" value="1"/>
</dbReference>
<evidence type="ECO:0000256" key="1">
    <source>
        <dbReference type="ARBA" id="ARBA00004611"/>
    </source>
</evidence>